<sequence length="159" mass="15749">MGEPPGAGGHPDYAGAVTPPAAPTAVRRAGVIVALEGVAALIVAVVLVVRGIAGADQHVANGLATAGWFVLVGAGVIAAGRALMLGRRWGRGLAVITQLLLLPVAWYLAVGSHQPGFGIPAGFVALVVLGLLFSPAAVRWAAGSQGDSARPANGGPDSR</sequence>
<feature type="transmembrane region" description="Helical" evidence="1">
    <location>
        <begin position="31"/>
        <end position="53"/>
    </location>
</feature>
<feature type="transmembrane region" description="Helical" evidence="1">
    <location>
        <begin position="59"/>
        <end position="80"/>
    </location>
</feature>
<evidence type="ECO:0000313" key="2">
    <source>
        <dbReference type="EMBL" id="BBY11675.1"/>
    </source>
</evidence>
<keyword evidence="3" id="KW-1185">Reference proteome</keyword>
<evidence type="ECO:0008006" key="4">
    <source>
        <dbReference type="Google" id="ProtNLM"/>
    </source>
</evidence>
<proteinExistence type="predicted"/>
<evidence type="ECO:0000313" key="3">
    <source>
        <dbReference type="Proteomes" id="UP000466831"/>
    </source>
</evidence>
<dbReference type="EMBL" id="AP022584">
    <property type="protein sequence ID" value="BBY11675.1"/>
    <property type="molecule type" value="Genomic_DNA"/>
</dbReference>
<feature type="transmembrane region" description="Helical" evidence="1">
    <location>
        <begin position="121"/>
        <end position="142"/>
    </location>
</feature>
<feature type="transmembrane region" description="Helical" evidence="1">
    <location>
        <begin position="92"/>
        <end position="109"/>
    </location>
</feature>
<name>A0ABN5ZV67_9MYCO</name>
<keyword evidence="1" id="KW-0812">Transmembrane</keyword>
<protein>
    <recommendedName>
        <fullName evidence="4">Integral membrane protein</fullName>
    </recommendedName>
</protein>
<gene>
    <name evidence="2" type="ORF">MMARJ_24150</name>
</gene>
<organism evidence="2 3">
    <name type="scientific">Mycobacterium marseillense</name>
    <dbReference type="NCBI Taxonomy" id="701042"/>
    <lineage>
        <taxon>Bacteria</taxon>
        <taxon>Bacillati</taxon>
        <taxon>Actinomycetota</taxon>
        <taxon>Actinomycetes</taxon>
        <taxon>Mycobacteriales</taxon>
        <taxon>Mycobacteriaceae</taxon>
        <taxon>Mycobacterium</taxon>
        <taxon>Mycobacterium avium complex (MAC)</taxon>
    </lineage>
</organism>
<reference evidence="2 3" key="1">
    <citation type="journal article" date="2019" name="Emerg. Microbes Infect.">
        <title>Comprehensive subspecies identification of 175 nontuberculous mycobacteria species based on 7547 genomic profiles.</title>
        <authorList>
            <person name="Matsumoto Y."/>
            <person name="Kinjo T."/>
            <person name="Motooka D."/>
            <person name="Nabeya D."/>
            <person name="Jung N."/>
            <person name="Uechi K."/>
            <person name="Horii T."/>
            <person name="Iida T."/>
            <person name="Fujita J."/>
            <person name="Nakamura S."/>
        </authorList>
    </citation>
    <scope>NUCLEOTIDE SEQUENCE [LARGE SCALE GENOMIC DNA]</scope>
    <source>
        <strain evidence="2 3">JCM 17324</strain>
    </source>
</reference>
<keyword evidence="1" id="KW-1133">Transmembrane helix</keyword>
<evidence type="ECO:0000256" key="1">
    <source>
        <dbReference type="SAM" id="Phobius"/>
    </source>
</evidence>
<keyword evidence="1" id="KW-0472">Membrane</keyword>
<accession>A0ABN5ZV67</accession>
<dbReference type="Proteomes" id="UP000466831">
    <property type="component" value="Chromosome"/>
</dbReference>